<dbReference type="Pfam" id="PF03031">
    <property type="entry name" value="NIF"/>
    <property type="match status" value="1"/>
</dbReference>
<evidence type="ECO:0000256" key="2">
    <source>
        <dbReference type="ARBA" id="ARBA00022912"/>
    </source>
</evidence>
<organism evidence="6 7">
    <name type="scientific">Mucuna pruriens</name>
    <name type="common">Velvet bean</name>
    <name type="synonym">Dolichos pruriens</name>
    <dbReference type="NCBI Taxonomy" id="157652"/>
    <lineage>
        <taxon>Eukaryota</taxon>
        <taxon>Viridiplantae</taxon>
        <taxon>Streptophyta</taxon>
        <taxon>Embryophyta</taxon>
        <taxon>Tracheophyta</taxon>
        <taxon>Spermatophyta</taxon>
        <taxon>Magnoliopsida</taxon>
        <taxon>eudicotyledons</taxon>
        <taxon>Gunneridae</taxon>
        <taxon>Pentapetalae</taxon>
        <taxon>rosids</taxon>
        <taxon>fabids</taxon>
        <taxon>Fabales</taxon>
        <taxon>Fabaceae</taxon>
        <taxon>Papilionoideae</taxon>
        <taxon>50 kb inversion clade</taxon>
        <taxon>NPAAA clade</taxon>
        <taxon>indigoferoid/millettioid clade</taxon>
        <taxon>Phaseoleae</taxon>
        <taxon>Mucuna</taxon>
    </lineage>
</organism>
<keyword evidence="1" id="KW-0378">Hydrolase</keyword>
<dbReference type="SUPFAM" id="SSF56784">
    <property type="entry name" value="HAD-like"/>
    <property type="match status" value="1"/>
</dbReference>
<dbReference type="Gene3D" id="3.40.50.1000">
    <property type="entry name" value="HAD superfamily/HAD-like"/>
    <property type="match status" value="1"/>
</dbReference>
<protein>
    <submittedName>
        <fullName evidence="6">CTD small phosphatase-like protein 2</fullName>
    </submittedName>
</protein>
<keyword evidence="2" id="KW-0904">Protein phosphatase</keyword>
<dbReference type="EMBL" id="QJKJ01015199">
    <property type="protein sequence ID" value="RDX62914.1"/>
    <property type="molecule type" value="Genomic_DNA"/>
</dbReference>
<dbReference type="STRING" id="157652.A0A371EA82"/>
<dbReference type="InterPro" id="IPR011948">
    <property type="entry name" value="Dullard_phosphatase"/>
</dbReference>
<dbReference type="InterPro" id="IPR050365">
    <property type="entry name" value="TIM50"/>
</dbReference>
<dbReference type="PROSITE" id="PS50969">
    <property type="entry name" value="FCP1"/>
    <property type="match status" value="1"/>
</dbReference>
<proteinExistence type="inferred from homology"/>
<evidence type="ECO:0000256" key="4">
    <source>
        <dbReference type="ARBA" id="ARBA00038355"/>
    </source>
</evidence>
<sequence length="508" mass="58162">MDWVGDRREEIGMKGYASEVQSSRMKTKITTTCKKDGNYPHVSQQSNKIRKTPCSVVRVTNEEENLPISCQTSQVDSYKKEEIFKDHDNKEDMRQTCLPFNGCTYSMGQASCFSFDDCTNSTVVRDSLPSFPPSCSEPMLPYLNEPNFAPGHQFEAVNREEQMTWSSPLDDTYFNTFQMHDGLDSYAYDVFQNGTEFPSDVINVLDGSQSYNYNGLPDLAFAGTNFMNGGTEGNMLFPTLEESIGTADNHYEEFPEIFDSSWLDLILHQANPFPEELLANSSPFPGELLANSSQLDLDRIDYFDQETFVKNFLQLSDEANSLLPALVSQETSKKKKVTLVLDLDETLVHSSMKECDGADFTFQMTLEQECTVYVRMRPFLREFLEKVSDMFDVFIFTASKRAYAEKLLDVLDPDKKFFSLRLYRDSCTWQDRRCIKDLTIFGIDLAKVFIIDNTPEVFRFQVDNGIPIESWYEDPTDTALISMLPFLEKLIDVEDVRPFIADKFGARN</sequence>
<gene>
    <name evidence="6" type="primary">CTDSPL2</name>
    <name evidence="6" type="ORF">CR513_58706</name>
</gene>
<dbReference type="AlphaFoldDB" id="A0A371EA82"/>
<keyword evidence="7" id="KW-1185">Reference proteome</keyword>
<dbReference type="FunFam" id="3.40.50.1000:FF:000015">
    <property type="entry name" value="CTD small phosphatase-like protein 2"/>
    <property type="match status" value="1"/>
</dbReference>
<feature type="domain" description="FCP1 homology" evidence="5">
    <location>
        <begin position="332"/>
        <end position="490"/>
    </location>
</feature>
<dbReference type="SMART" id="SM00577">
    <property type="entry name" value="CPDc"/>
    <property type="match status" value="1"/>
</dbReference>
<dbReference type="GO" id="GO:0004721">
    <property type="term" value="F:phosphoprotein phosphatase activity"/>
    <property type="evidence" value="ECO:0007669"/>
    <property type="project" value="UniProtKB-KW"/>
</dbReference>
<evidence type="ECO:0000256" key="1">
    <source>
        <dbReference type="ARBA" id="ARBA00022801"/>
    </source>
</evidence>
<comment type="function">
    <text evidence="3">Probable phosphatase.</text>
</comment>
<reference evidence="6" key="1">
    <citation type="submission" date="2018-05" db="EMBL/GenBank/DDBJ databases">
        <title>Draft genome of Mucuna pruriens seed.</title>
        <authorList>
            <person name="Nnadi N.E."/>
            <person name="Vos R."/>
            <person name="Hasami M.H."/>
            <person name="Devisetty U.K."/>
            <person name="Aguiy J.C."/>
        </authorList>
    </citation>
    <scope>NUCLEOTIDE SEQUENCE [LARGE SCALE GENOMIC DNA]</scope>
    <source>
        <strain evidence="6">JCA_2017</strain>
    </source>
</reference>
<dbReference type="InterPro" id="IPR036412">
    <property type="entry name" value="HAD-like_sf"/>
</dbReference>
<dbReference type="NCBIfam" id="TIGR02251">
    <property type="entry name" value="HIF-SF_euk"/>
    <property type="match status" value="1"/>
</dbReference>
<dbReference type="InterPro" id="IPR023214">
    <property type="entry name" value="HAD_sf"/>
</dbReference>
<feature type="non-terminal residue" evidence="6">
    <location>
        <position position="1"/>
    </location>
</feature>
<dbReference type="Proteomes" id="UP000257109">
    <property type="component" value="Unassembled WGS sequence"/>
</dbReference>
<dbReference type="OrthoDB" id="277011at2759"/>
<evidence type="ECO:0000259" key="5">
    <source>
        <dbReference type="PROSITE" id="PS50969"/>
    </source>
</evidence>
<dbReference type="CDD" id="cd07521">
    <property type="entry name" value="HAD_FCP1-like"/>
    <property type="match status" value="1"/>
</dbReference>
<dbReference type="GO" id="GO:0005634">
    <property type="term" value="C:nucleus"/>
    <property type="evidence" value="ECO:0007669"/>
    <property type="project" value="UniProtKB-ARBA"/>
</dbReference>
<comment type="similarity">
    <text evidence="4">Belongs to the CTDSPL2 family.</text>
</comment>
<name>A0A371EA82_MUCPR</name>
<evidence type="ECO:0000256" key="3">
    <source>
        <dbReference type="ARBA" id="ARBA00037324"/>
    </source>
</evidence>
<evidence type="ECO:0000313" key="7">
    <source>
        <dbReference type="Proteomes" id="UP000257109"/>
    </source>
</evidence>
<evidence type="ECO:0000313" key="6">
    <source>
        <dbReference type="EMBL" id="RDX62914.1"/>
    </source>
</evidence>
<dbReference type="PANTHER" id="PTHR12210">
    <property type="entry name" value="DULLARD PROTEIN PHOSPHATASE"/>
    <property type="match status" value="1"/>
</dbReference>
<dbReference type="InterPro" id="IPR004274">
    <property type="entry name" value="FCP1_dom"/>
</dbReference>
<accession>A0A371EA82</accession>
<comment type="caution">
    <text evidence="6">The sequence shown here is derived from an EMBL/GenBank/DDBJ whole genome shotgun (WGS) entry which is preliminary data.</text>
</comment>